<dbReference type="InterPro" id="IPR050525">
    <property type="entry name" value="ECM_Assembly_Org"/>
</dbReference>
<sequence>MVDVVFLIDSSDSTTQTDFQKAIIFIKQFVTAENVGPTTIRVSVVSFAAQPHLNFPLGLHTDRTSLLFALEGVGRLQGSTDTAKALNFAKLNSFADGGGKKVVVVITGGNSDDLYETDVAAQSLRSDGVTIFSVAMGQSSLFEQNKIAGNRANIMTNLDFSTFHDAFNKLSTC</sequence>
<feature type="domain" description="VWFA" evidence="1">
    <location>
        <begin position="3"/>
        <end position="170"/>
    </location>
</feature>
<dbReference type="PRINTS" id="PR00453">
    <property type="entry name" value="VWFADOMAIN"/>
</dbReference>
<reference evidence="2" key="1">
    <citation type="submission" date="2021-01" db="EMBL/GenBank/DDBJ databases">
        <authorList>
            <person name="Li R."/>
            <person name="Bekaert M."/>
        </authorList>
    </citation>
    <scope>NUCLEOTIDE SEQUENCE</scope>
    <source>
        <strain evidence="2">Farmed</strain>
    </source>
</reference>
<keyword evidence="3" id="KW-1185">Reference proteome</keyword>
<dbReference type="AlphaFoldDB" id="A0A812B6Y4"/>
<organism evidence="2 3">
    <name type="scientific">Acanthosepion pharaonis</name>
    <name type="common">Pharaoh cuttlefish</name>
    <name type="synonym">Sepia pharaonis</name>
    <dbReference type="NCBI Taxonomy" id="158019"/>
    <lineage>
        <taxon>Eukaryota</taxon>
        <taxon>Metazoa</taxon>
        <taxon>Spiralia</taxon>
        <taxon>Lophotrochozoa</taxon>
        <taxon>Mollusca</taxon>
        <taxon>Cephalopoda</taxon>
        <taxon>Coleoidea</taxon>
        <taxon>Decapodiformes</taxon>
        <taxon>Sepiida</taxon>
        <taxon>Sepiina</taxon>
        <taxon>Sepiidae</taxon>
        <taxon>Acanthosepion</taxon>
    </lineage>
</organism>
<dbReference type="Gene3D" id="3.40.50.410">
    <property type="entry name" value="von Willebrand factor, type A domain"/>
    <property type="match status" value="1"/>
</dbReference>
<name>A0A812B6Y4_ACAPH</name>
<proteinExistence type="predicted"/>
<dbReference type="SUPFAM" id="SSF53300">
    <property type="entry name" value="vWA-like"/>
    <property type="match status" value="1"/>
</dbReference>
<dbReference type="PANTHER" id="PTHR24020">
    <property type="entry name" value="COLLAGEN ALPHA"/>
    <property type="match status" value="1"/>
</dbReference>
<dbReference type="PROSITE" id="PS50234">
    <property type="entry name" value="VWFA"/>
    <property type="match status" value="1"/>
</dbReference>
<dbReference type="InterPro" id="IPR002035">
    <property type="entry name" value="VWF_A"/>
</dbReference>
<protein>
    <submittedName>
        <fullName evidence="2">COL6A</fullName>
    </submittedName>
</protein>
<evidence type="ECO:0000313" key="3">
    <source>
        <dbReference type="Proteomes" id="UP000597762"/>
    </source>
</evidence>
<evidence type="ECO:0000259" key="1">
    <source>
        <dbReference type="PROSITE" id="PS50234"/>
    </source>
</evidence>
<evidence type="ECO:0000313" key="2">
    <source>
        <dbReference type="EMBL" id="CAE1170121.1"/>
    </source>
</evidence>
<accession>A0A812B6Y4</accession>
<dbReference type="CDD" id="cd01450">
    <property type="entry name" value="vWFA_subfamily_ECM"/>
    <property type="match status" value="1"/>
</dbReference>
<dbReference type="OrthoDB" id="6132182at2759"/>
<dbReference type="InterPro" id="IPR036465">
    <property type="entry name" value="vWFA_dom_sf"/>
</dbReference>
<dbReference type="EMBL" id="CAHIKZ030000358">
    <property type="protein sequence ID" value="CAE1170121.1"/>
    <property type="molecule type" value="Genomic_DNA"/>
</dbReference>
<dbReference type="Proteomes" id="UP000597762">
    <property type="component" value="Unassembled WGS sequence"/>
</dbReference>
<gene>
    <name evidence="2" type="ORF">SPHA_10934</name>
</gene>
<dbReference type="SMART" id="SM00327">
    <property type="entry name" value="VWA"/>
    <property type="match status" value="1"/>
</dbReference>
<dbReference type="PANTHER" id="PTHR24020:SF84">
    <property type="entry name" value="VWFA DOMAIN-CONTAINING PROTEIN"/>
    <property type="match status" value="1"/>
</dbReference>
<dbReference type="Pfam" id="PF00092">
    <property type="entry name" value="VWA"/>
    <property type="match status" value="1"/>
</dbReference>
<comment type="caution">
    <text evidence="2">The sequence shown here is derived from an EMBL/GenBank/DDBJ whole genome shotgun (WGS) entry which is preliminary data.</text>
</comment>